<dbReference type="InterPro" id="IPR051721">
    <property type="entry name" value="Biopterin_syn/organic_redct"/>
</dbReference>
<keyword evidence="4" id="KW-0560">Oxidoreductase</keyword>
<dbReference type="GO" id="GO:0004757">
    <property type="term" value="F:sepiapterin reductase (NADP+) activity"/>
    <property type="evidence" value="ECO:0007669"/>
    <property type="project" value="TreeGrafter"/>
</dbReference>
<dbReference type="InterPro" id="IPR036291">
    <property type="entry name" value="NAD(P)-bd_dom_sf"/>
</dbReference>
<dbReference type="Proteomes" id="UP001431209">
    <property type="component" value="Unassembled WGS sequence"/>
</dbReference>
<accession>A0AAW2ZAY4</accession>
<organism evidence="5 6">
    <name type="scientific">Acrasis kona</name>
    <dbReference type="NCBI Taxonomy" id="1008807"/>
    <lineage>
        <taxon>Eukaryota</taxon>
        <taxon>Discoba</taxon>
        <taxon>Heterolobosea</taxon>
        <taxon>Tetramitia</taxon>
        <taxon>Eutetramitia</taxon>
        <taxon>Acrasidae</taxon>
        <taxon>Acrasis</taxon>
    </lineage>
</organism>
<dbReference type="PANTHER" id="PTHR44085:SF2">
    <property type="entry name" value="SEPIAPTERIN REDUCTASE"/>
    <property type="match status" value="1"/>
</dbReference>
<protein>
    <submittedName>
        <fullName evidence="5">Sepiapterin reductase</fullName>
    </submittedName>
</protein>
<name>A0AAW2ZAY4_9EUKA</name>
<dbReference type="SUPFAM" id="SSF51735">
    <property type="entry name" value="NAD(P)-binding Rossmann-fold domains"/>
    <property type="match status" value="1"/>
</dbReference>
<dbReference type="AlphaFoldDB" id="A0AAW2ZAY4"/>
<evidence type="ECO:0000313" key="5">
    <source>
        <dbReference type="EMBL" id="KAL0486454.1"/>
    </source>
</evidence>
<dbReference type="EMBL" id="JAOPGA020001235">
    <property type="protein sequence ID" value="KAL0486454.1"/>
    <property type="molecule type" value="Genomic_DNA"/>
</dbReference>
<dbReference type="PANTHER" id="PTHR44085">
    <property type="entry name" value="SEPIAPTERIN REDUCTASE"/>
    <property type="match status" value="1"/>
</dbReference>
<comment type="subcellular location">
    <subcellularLocation>
        <location evidence="1">Cytoplasm</location>
    </subcellularLocation>
</comment>
<keyword evidence="2" id="KW-0963">Cytoplasm</keyword>
<dbReference type="InterPro" id="IPR002347">
    <property type="entry name" value="SDR_fam"/>
</dbReference>
<keyword evidence="6" id="KW-1185">Reference proteome</keyword>
<proteinExistence type="predicted"/>
<evidence type="ECO:0000313" key="6">
    <source>
        <dbReference type="Proteomes" id="UP001431209"/>
    </source>
</evidence>
<keyword evidence="3" id="KW-0521">NADP</keyword>
<evidence type="ECO:0000256" key="2">
    <source>
        <dbReference type="ARBA" id="ARBA00022490"/>
    </source>
</evidence>
<sequence length="258" mass="28908">MRQLVIISGASGGFGRAFALSISNNKIPLFPLSNTKYVLLGRNIQSTNETKELLLNQQDGCEDQVSVMQMDLSNVDNVKNQTKDLLDKYNGVYDRVLLLNNAGDIGELKYVHELSEDLNLVQDHMTVNVTSCFIINSLFLDTFKSIDKIIVNVSSLLSTVPMSCWSLYCTSKSARKMMHEVIAREHKEKLRVLNYQPGPLEGTNITQKIKTSGMSDEETQKAFSNMTYISTSDSADKLCKILSDDTFENGSSIDYFDE</sequence>
<evidence type="ECO:0000256" key="1">
    <source>
        <dbReference type="ARBA" id="ARBA00004496"/>
    </source>
</evidence>
<dbReference type="GO" id="GO:0006729">
    <property type="term" value="P:tetrahydrobiopterin biosynthetic process"/>
    <property type="evidence" value="ECO:0007669"/>
    <property type="project" value="TreeGrafter"/>
</dbReference>
<evidence type="ECO:0000256" key="3">
    <source>
        <dbReference type="ARBA" id="ARBA00022857"/>
    </source>
</evidence>
<evidence type="ECO:0000256" key="4">
    <source>
        <dbReference type="ARBA" id="ARBA00023002"/>
    </source>
</evidence>
<reference evidence="5 6" key="1">
    <citation type="submission" date="2024-03" db="EMBL/GenBank/DDBJ databases">
        <title>The Acrasis kona genome and developmental transcriptomes reveal deep origins of eukaryotic multicellular pathways.</title>
        <authorList>
            <person name="Sheikh S."/>
            <person name="Fu C.-J."/>
            <person name="Brown M.W."/>
            <person name="Baldauf S.L."/>
        </authorList>
    </citation>
    <scope>NUCLEOTIDE SEQUENCE [LARGE SCALE GENOMIC DNA]</scope>
    <source>
        <strain evidence="5 6">ATCC MYA-3509</strain>
    </source>
</reference>
<dbReference type="Pfam" id="PF00106">
    <property type="entry name" value="adh_short"/>
    <property type="match status" value="1"/>
</dbReference>
<dbReference type="Gene3D" id="3.40.50.720">
    <property type="entry name" value="NAD(P)-binding Rossmann-like Domain"/>
    <property type="match status" value="1"/>
</dbReference>
<comment type="caution">
    <text evidence="5">The sequence shown here is derived from an EMBL/GenBank/DDBJ whole genome shotgun (WGS) entry which is preliminary data.</text>
</comment>
<dbReference type="GO" id="GO:0005737">
    <property type="term" value="C:cytoplasm"/>
    <property type="evidence" value="ECO:0007669"/>
    <property type="project" value="UniProtKB-SubCell"/>
</dbReference>
<gene>
    <name evidence="5" type="ORF">AKO1_012033</name>
</gene>